<accession>A0ABP8PQF9</accession>
<comment type="caution">
    <text evidence="5">The sequence shown here is derived from an EMBL/GenBank/DDBJ whole genome shotgun (WGS) entry which is preliminary data.</text>
</comment>
<evidence type="ECO:0000313" key="6">
    <source>
        <dbReference type="Proteomes" id="UP001501183"/>
    </source>
</evidence>
<name>A0ABP8PQF9_9NOCA</name>
<dbReference type="Proteomes" id="UP001501183">
    <property type="component" value="Unassembled WGS sequence"/>
</dbReference>
<evidence type="ECO:0000256" key="3">
    <source>
        <dbReference type="ARBA" id="ARBA00012922"/>
    </source>
</evidence>
<dbReference type="InterPro" id="IPR000120">
    <property type="entry name" value="Amidase"/>
</dbReference>
<feature type="domain" description="Amidase" evidence="4">
    <location>
        <begin position="26"/>
        <end position="445"/>
    </location>
</feature>
<dbReference type="SUPFAM" id="SSF75304">
    <property type="entry name" value="Amidase signature (AS) enzymes"/>
    <property type="match status" value="1"/>
</dbReference>
<dbReference type="RefSeq" id="WP_345352488.1">
    <property type="nucleotide sequence ID" value="NZ_BAABFB010000075.1"/>
</dbReference>
<dbReference type="InterPro" id="IPR036928">
    <property type="entry name" value="AS_sf"/>
</dbReference>
<dbReference type="Gene3D" id="3.90.1300.10">
    <property type="entry name" value="Amidase signature (AS) domain"/>
    <property type="match status" value="1"/>
</dbReference>
<dbReference type="Pfam" id="PF01425">
    <property type="entry name" value="Amidase"/>
    <property type="match status" value="1"/>
</dbReference>
<evidence type="ECO:0000256" key="2">
    <source>
        <dbReference type="ARBA" id="ARBA00009199"/>
    </source>
</evidence>
<dbReference type="EMBL" id="BAABFB010000075">
    <property type="protein sequence ID" value="GAA4489691.1"/>
    <property type="molecule type" value="Genomic_DNA"/>
</dbReference>
<dbReference type="InterPro" id="IPR023631">
    <property type="entry name" value="Amidase_dom"/>
</dbReference>
<evidence type="ECO:0000259" key="4">
    <source>
        <dbReference type="Pfam" id="PF01425"/>
    </source>
</evidence>
<dbReference type="EC" id="3.5.1.4" evidence="3"/>
<evidence type="ECO:0000256" key="1">
    <source>
        <dbReference type="ARBA" id="ARBA00001311"/>
    </source>
</evidence>
<sequence>MTDIAELSARELLRAMRGKEISPVEVCENTLAAADAAQHLQAFITIDAGGALRAARESEARITAGTPGPLEGLPFPLKDVEATRGLRTTNGSPLTADNVPAEDGATAAAIRASGANIFGKTNTSAFAYTDDSTNMLGLTSRNPLDTRRSAGGSSGGAASAVAGGICRVAHATDGGGSARQPAALCGLVGFKPTYGRVPRYPMSDLWNARSHSGVIGRTVDDVAVAMSGMARFDPRDPLSVWETVDWASIAGAEPPRRPRIAYFPGWAGAPVDSGVERAARRAVDVLVANGCEPVQVEVDTPSMSQVFEDNYTAQLLYDLRDSLDRLDLIDDGILDGIERASRLDLVDFMASRDRRGRFNAAMVDLFDHIDFFVSPAQSCESWFVDVGPQADGTPLPASSSERMQLLLLFNLLGWPAISVPCGTTASGMPVGLQLAAIRGRDVSLLQMAYFAESLFTM</sequence>
<organism evidence="5 6">
    <name type="scientific">Rhodococcus olei</name>
    <dbReference type="NCBI Taxonomy" id="2161675"/>
    <lineage>
        <taxon>Bacteria</taxon>
        <taxon>Bacillati</taxon>
        <taxon>Actinomycetota</taxon>
        <taxon>Actinomycetes</taxon>
        <taxon>Mycobacteriales</taxon>
        <taxon>Nocardiaceae</taxon>
        <taxon>Rhodococcus</taxon>
    </lineage>
</organism>
<proteinExistence type="inferred from homology"/>
<dbReference type="PANTHER" id="PTHR11895">
    <property type="entry name" value="TRANSAMIDASE"/>
    <property type="match status" value="1"/>
</dbReference>
<gene>
    <name evidence="5" type="ORF">GCM10023094_51700</name>
</gene>
<evidence type="ECO:0000313" key="5">
    <source>
        <dbReference type="EMBL" id="GAA4489691.1"/>
    </source>
</evidence>
<dbReference type="PANTHER" id="PTHR11895:SF7">
    <property type="entry name" value="GLUTAMYL-TRNA(GLN) AMIDOTRANSFERASE SUBUNIT A, MITOCHONDRIAL"/>
    <property type="match status" value="1"/>
</dbReference>
<comment type="catalytic activity">
    <reaction evidence="1">
        <text>a monocarboxylic acid amide + H2O = a monocarboxylate + NH4(+)</text>
        <dbReference type="Rhea" id="RHEA:12020"/>
        <dbReference type="ChEBI" id="CHEBI:15377"/>
        <dbReference type="ChEBI" id="CHEBI:28938"/>
        <dbReference type="ChEBI" id="CHEBI:35757"/>
        <dbReference type="ChEBI" id="CHEBI:83628"/>
        <dbReference type="EC" id="3.5.1.4"/>
    </reaction>
</comment>
<reference evidence="6" key="1">
    <citation type="journal article" date="2019" name="Int. J. Syst. Evol. Microbiol.">
        <title>The Global Catalogue of Microorganisms (GCM) 10K type strain sequencing project: providing services to taxonomists for standard genome sequencing and annotation.</title>
        <authorList>
            <consortium name="The Broad Institute Genomics Platform"/>
            <consortium name="The Broad Institute Genome Sequencing Center for Infectious Disease"/>
            <person name="Wu L."/>
            <person name="Ma J."/>
        </authorList>
    </citation>
    <scope>NUCLEOTIDE SEQUENCE [LARGE SCALE GENOMIC DNA]</scope>
    <source>
        <strain evidence="6">JCM 32206</strain>
    </source>
</reference>
<keyword evidence="6" id="KW-1185">Reference proteome</keyword>
<protein>
    <recommendedName>
        <fullName evidence="3">amidase</fullName>
        <ecNumber evidence="3">3.5.1.4</ecNumber>
    </recommendedName>
</protein>
<comment type="similarity">
    <text evidence="2">Belongs to the amidase family.</text>
</comment>